<protein>
    <recommendedName>
        <fullName evidence="4">DNA repair ATPase</fullName>
    </recommendedName>
</protein>
<reference evidence="2 3" key="1">
    <citation type="submission" date="2019-01" db="EMBL/GenBank/DDBJ databases">
        <authorList>
            <person name="Ruckert C."/>
            <person name="Busche T."/>
            <person name="Kalinowski J."/>
        </authorList>
    </citation>
    <scope>NUCLEOTIDE SEQUENCE [LARGE SCALE GENOMIC DNA]</scope>
    <source>
        <strain evidence="2 3">136/3</strain>
    </source>
</reference>
<organism evidence="2 3">
    <name type="scientific">Corynebacterium pelargi</name>
    <dbReference type="NCBI Taxonomy" id="1471400"/>
    <lineage>
        <taxon>Bacteria</taxon>
        <taxon>Bacillati</taxon>
        <taxon>Actinomycetota</taxon>
        <taxon>Actinomycetes</taxon>
        <taxon>Mycobacteriales</taxon>
        <taxon>Corynebacteriaceae</taxon>
        <taxon>Corynebacterium</taxon>
    </lineage>
</organism>
<sequence length="450" mass="50721">MTTSNTPKPGPRPGAHPGPKPGPVPGQHAKSHHTPTPGVFAQQHGDDPLRFGRVDDQGNVFLRRGDQERQIASWQAGTPEEGLRHYAQRYEDLATEIALLETRLHTHPSDAAHTKQLAQELRDGLDSAAVIGDIDALDAQLASIIDHADDAGEQAKVEKAKRREAAIAKKEALAAEAEEIAEHSTEWKAAGDRIRAILEEWKGIRGIDRKTDDQLWKRYSRARDAFNRRRGTHFAELDRGRAAAKRTKEALVEQAEAIKDSTDWNETARAFRDLMDQWRKAGRAPREVDDKLWAAFKAAQDTFFSARNAVQAERDREFEDNAKAKDELLDIYGPQINPALDLEGAKEKLRELQEKWESIGFVPRARIREFEDKIAKIERDVAGAEDQQWRRTDPEAQARAAQFRAKVAEFEEQAQQAEAKGKAKKATQLREQAKQWQEWADAAEQAVADR</sequence>
<evidence type="ECO:0000313" key="3">
    <source>
        <dbReference type="Proteomes" id="UP000288929"/>
    </source>
</evidence>
<dbReference type="EMBL" id="CP035299">
    <property type="protein sequence ID" value="QAU52205.1"/>
    <property type="molecule type" value="Genomic_DNA"/>
</dbReference>
<feature type="compositionally biased region" description="Pro residues" evidence="1">
    <location>
        <begin position="8"/>
        <end position="24"/>
    </location>
</feature>
<feature type="region of interest" description="Disordered" evidence="1">
    <location>
        <begin position="1"/>
        <end position="58"/>
    </location>
</feature>
<evidence type="ECO:0000256" key="1">
    <source>
        <dbReference type="SAM" id="MobiDB-lite"/>
    </source>
</evidence>
<feature type="compositionally biased region" description="Low complexity" evidence="1">
    <location>
        <begin position="434"/>
        <end position="450"/>
    </location>
</feature>
<dbReference type="AlphaFoldDB" id="A0A410W8C1"/>
<evidence type="ECO:0008006" key="4">
    <source>
        <dbReference type="Google" id="ProtNLM"/>
    </source>
</evidence>
<dbReference type="Proteomes" id="UP000288929">
    <property type="component" value="Chromosome"/>
</dbReference>
<feature type="compositionally biased region" description="Basic and acidic residues" evidence="1">
    <location>
        <begin position="381"/>
        <end position="396"/>
    </location>
</feature>
<name>A0A410W8C1_9CORY</name>
<dbReference type="RefSeq" id="WP_128889684.1">
    <property type="nucleotide sequence ID" value="NZ_BMCX01000001.1"/>
</dbReference>
<feature type="region of interest" description="Disordered" evidence="1">
    <location>
        <begin position="381"/>
        <end position="404"/>
    </location>
</feature>
<keyword evidence="3" id="KW-1185">Reference proteome</keyword>
<evidence type="ECO:0000313" key="2">
    <source>
        <dbReference type="EMBL" id="QAU52205.1"/>
    </source>
</evidence>
<feature type="region of interest" description="Disordered" evidence="1">
    <location>
        <begin position="417"/>
        <end position="450"/>
    </location>
</feature>
<gene>
    <name evidence="2" type="ORF">CPELA_04630</name>
</gene>
<accession>A0A410W8C1</accession>
<dbReference type="OrthoDB" id="5422202at2"/>
<feature type="compositionally biased region" description="Basic and acidic residues" evidence="1">
    <location>
        <begin position="44"/>
        <end position="56"/>
    </location>
</feature>
<dbReference type="Pfam" id="PF03993">
    <property type="entry name" value="DUF349"/>
    <property type="match status" value="3"/>
</dbReference>
<dbReference type="KEGG" id="cpeg:CPELA_04630"/>
<proteinExistence type="predicted"/>
<dbReference type="InterPro" id="IPR007139">
    <property type="entry name" value="DUF349"/>
</dbReference>